<evidence type="ECO:0000313" key="2">
    <source>
        <dbReference type="Proteomes" id="UP000887565"/>
    </source>
</evidence>
<protein>
    <submittedName>
        <fullName evidence="3">Peptidase S1 domain-containing protein</fullName>
    </submittedName>
</protein>
<accession>A0A915L8X6</accession>
<reference evidence="3" key="1">
    <citation type="submission" date="2022-11" db="UniProtKB">
        <authorList>
            <consortium name="WormBaseParasite"/>
        </authorList>
    </citation>
    <scope>IDENTIFICATION</scope>
</reference>
<dbReference type="AlphaFoldDB" id="A0A915L8X6"/>
<dbReference type="Proteomes" id="UP000887565">
    <property type="component" value="Unplaced"/>
</dbReference>
<organism evidence="2 3">
    <name type="scientific">Romanomermis culicivorax</name>
    <name type="common">Nematode worm</name>
    <dbReference type="NCBI Taxonomy" id="13658"/>
    <lineage>
        <taxon>Eukaryota</taxon>
        <taxon>Metazoa</taxon>
        <taxon>Ecdysozoa</taxon>
        <taxon>Nematoda</taxon>
        <taxon>Enoplea</taxon>
        <taxon>Dorylaimia</taxon>
        <taxon>Mermithida</taxon>
        <taxon>Mermithoidea</taxon>
        <taxon>Mermithidae</taxon>
        <taxon>Romanomermis</taxon>
    </lineage>
</organism>
<dbReference type="GO" id="GO:0006508">
    <property type="term" value="P:proteolysis"/>
    <property type="evidence" value="ECO:0007669"/>
    <property type="project" value="InterPro"/>
</dbReference>
<dbReference type="Gene3D" id="2.40.10.10">
    <property type="entry name" value="Trypsin-like serine proteases"/>
    <property type="match status" value="1"/>
</dbReference>
<feature type="domain" description="Peptidase S1" evidence="1">
    <location>
        <begin position="105"/>
        <end position="170"/>
    </location>
</feature>
<dbReference type="SUPFAM" id="SSF50494">
    <property type="entry name" value="Trypsin-like serine proteases"/>
    <property type="match status" value="1"/>
</dbReference>
<evidence type="ECO:0000259" key="1">
    <source>
        <dbReference type="Pfam" id="PF00089"/>
    </source>
</evidence>
<dbReference type="InterPro" id="IPR009003">
    <property type="entry name" value="Peptidase_S1_PA"/>
</dbReference>
<dbReference type="GO" id="GO:0004252">
    <property type="term" value="F:serine-type endopeptidase activity"/>
    <property type="evidence" value="ECO:0007669"/>
    <property type="project" value="InterPro"/>
</dbReference>
<name>A0A915L8X6_ROMCU</name>
<dbReference type="InterPro" id="IPR043504">
    <property type="entry name" value="Peptidase_S1_PA_chymotrypsin"/>
</dbReference>
<dbReference type="Pfam" id="PF00089">
    <property type="entry name" value="Trypsin"/>
    <property type="match status" value="1"/>
</dbReference>
<dbReference type="WBParaSite" id="nRc.2.0.1.t47282-RA">
    <property type="protein sequence ID" value="nRc.2.0.1.t47282-RA"/>
    <property type="gene ID" value="nRc.2.0.1.g47282"/>
</dbReference>
<proteinExistence type="predicted"/>
<keyword evidence="2" id="KW-1185">Reference proteome</keyword>
<evidence type="ECO:0000313" key="3">
    <source>
        <dbReference type="WBParaSite" id="nRc.2.0.1.t47282-RA"/>
    </source>
</evidence>
<sequence length="183" mass="20799">MAVSDVDDCGFDWEFRGYAIDRMDIRMGEEIGAHDTLIVSVIVEDYALDHMSTEHGLHCNGYWTMGVDNGAIGYFEFTTDLELEGLFVESGTVLENEGKQLLLNVAQLEIVLGKHDTWDYEITEQRYRVINTMVHDKYLTVMEARYDIGIIKLSRPVTFNAYIRAIPLTNVSISGVNMGLELY</sequence>
<dbReference type="InterPro" id="IPR001254">
    <property type="entry name" value="Trypsin_dom"/>
</dbReference>